<dbReference type="OrthoDB" id="10262413at2759"/>
<keyword evidence="2" id="KW-1185">Reference proteome</keyword>
<protein>
    <submittedName>
        <fullName evidence="1">Uncharacterized protein</fullName>
    </submittedName>
</protein>
<feature type="non-terminal residue" evidence="1">
    <location>
        <position position="1"/>
    </location>
</feature>
<accession>A0A0C9TUH6</accession>
<dbReference type="Proteomes" id="UP000054279">
    <property type="component" value="Unassembled WGS sequence"/>
</dbReference>
<reference evidence="1 2" key="1">
    <citation type="submission" date="2014-06" db="EMBL/GenBank/DDBJ databases">
        <title>Evolutionary Origins and Diversification of the Mycorrhizal Mutualists.</title>
        <authorList>
            <consortium name="DOE Joint Genome Institute"/>
            <consortium name="Mycorrhizal Genomics Consortium"/>
            <person name="Kohler A."/>
            <person name="Kuo A."/>
            <person name="Nagy L.G."/>
            <person name="Floudas D."/>
            <person name="Copeland A."/>
            <person name="Barry K.W."/>
            <person name="Cichocki N."/>
            <person name="Veneault-Fourrey C."/>
            <person name="LaButti K."/>
            <person name="Lindquist E.A."/>
            <person name="Lipzen A."/>
            <person name="Lundell T."/>
            <person name="Morin E."/>
            <person name="Murat C."/>
            <person name="Riley R."/>
            <person name="Ohm R."/>
            <person name="Sun H."/>
            <person name="Tunlid A."/>
            <person name="Henrissat B."/>
            <person name="Grigoriev I.V."/>
            <person name="Hibbett D.S."/>
            <person name="Martin F."/>
        </authorList>
    </citation>
    <scope>NUCLEOTIDE SEQUENCE [LARGE SCALE GENOMIC DNA]</scope>
    <source>
        <strain evidence="1 2">SS14</strain>
    </source>
</reference>
<feature type="non-terminal residue" evidence="1">
    <location>
        <position position="126"/>
    </location>
</feature>
<dbReference type="EMBL" id="KN837413">
    <property type="protein sequence ID" value="KIJ25469.1"/>
    <property type="molecule type" value="Genomic_DNA"/>
</dbReference>
<gene>
    <name evidence="1" type="ORF">M422DRAFT_273560</name>
</gene>
<dbReference type="HOGENOM" id="CLU_1987009_0_0_1"/>
<name>A0A0C9TUH6_SPHS4</name>
<organism evidence="1 2">
    <name type="scientific">Sphaerobolus stellatus (strain SS14)</name>
    <dbReference type="NCBI Taxonomy" id="990650"/>
    <lineage>
        <taxon>Eukaryota</taxon>
        <taxon>Fungi</taxon>
        <taxon>Dikarya</taxon>
        <taxon>Basidiomycota</taxon>
        <taxon>Agaricomycotina</taxon>
        <taxon>Agaricomycetes</taxon>
        <taxon>Phallomycetidae</taxon>
        <taxon>Geastrales</taxon>
        <taxon>Sphaerobolaceae</taxon>
        <taxon>Sphaerobolus</taxon>
    </lineage>
</organism>
<evidence type="ECO:0000313" key="1">
    <source>
        <dbReference type="EMBL" id="KIJ25469.1"/>
    </source>
</evidence>
<dbReference type="AlphaFoldDB" id="A0A0C9TUH6"/>
<proteinExistence type="predicted"/>
<sequence length="126" mass="13896">GSLIVFLLKAALEGKTATGWEGYYFGESGEHKQRDAYDAIARALHARGIGGLEPTQFSLEELVKYFGPLETIYGGIPVTYILGTNARCKGDRARALGWKPTHTNEDFLSSIEPEVEYVLKKQSENA</sequence>
<evidence type="ECO:0000313" key="2">
    <source>
        <dbReference type="Proteomes" id="UP000054279"/>
    </source>
</evidence>